<dbReference type="Proteomes" id="UP000714275">
    <property type="component" value="Unassembled WGS sequence"/>
</dbReference>
<organism evidence="2 3">
    <name type="scientific">Suillus placidus</name>
    <dbReference type="NCBI Taxonomy" id="48579"/>
    <lineage>
        <taxon>Eukaryota</taxon>
        <taxon>Fungi</taxon>
        <taxon>Dikarya</taxon>
        <taxon>Basidiomycota</taxon>
        <taxon>Agaricomycotina</taxon>
        <taxon>Agaricomycetes</taxon>
        <taxon>Agaricomycetidae</taxon>
        <taxon>Boletales</taxon>
        <taxon>Suillineae</taxon>
        <taxon>Suillaceae</taxon>
        <taxon>Suillus</taxon>
    </lineage>
</organism>
<gene>
    <name evidence="2" type="ORF">EV702DRAFT_1137164</name>
</gene>
<evidence type="ECO:0000313" key="3">
    <source>
        <dbReference type="Proteomes" id="UP000714275"/>
    </source>
</evidence>
<evidence type="ECO:0000256" key="1">
    <source>
        <dbReference type="SAM" id="MobiDB-lite"/>
    </source>
</evidence>
<evidence type="ECO:0000313" key="2">
    <source>
        <dbReference type="EMBL" id="KAG1771161.1"/>
    </source>
</evidence>
<sequence>MSSCQAEYQSSRSPPLTIPNTHRLIPASSPTHGSIEAIVPQRPKISPSPRLRVVQLNCVFGDIPAHSTTQHWTDNALVCILFLRASQGVVTI</sequence>
<feature type="region of interest" description="Disordered" evidence="1">
    <location>
        <begin position="1"/>
        <end position="33"/>
    </location>
</feature>
<dbReference type="AlphaFoldDB" id="A0A9P6ZM05"/>
<dbReference type="EMBL" id="JABBWD010000060">
    <property type="protein sequence ID" value="KAG1771161.1"/>
    <property type="molecule type" value="Genomic_DNA"/>
</dbReference>
<comment type="caution">
    <text evidence="2">The sequence shown here is derived from an EMBL/GenBank/DDBJ whole genome shotgun (WGS) entry which is preliminary data.</text>
</comment>
<reference evidence="2" key="1">
    <citation type="journal article" date="2020" name="New Phytol.">
        <title>Comparative genomics reveals dynamic genome evolution in host specialist ectomycorrhizal fungi.</title>
        <authorList>
            <person name="Lofgren L.A."/>
            <person name="Nguyen N.H."/>
            <person name="Vilgalys R."/>
            <person name="Ruytinx J."/>
            <person name="Liao H.L."/>
            <person name="Branco S."/>
            <person name="Kuo A."/>
            <person name="LaButti K."/>
            <person name="Lipzen A."/>
            <person name="Andreopoulos W."/>
            <person name="Pangilinan J."/>
            <person name="Riley R."/>
            <person name="Hundley H."/>
            <person name="Na H."/>
            <person name="Barry K."/>
            <person name="Grigoriev I.V."/>
            <person name="Stajich J.E."/>
            <person name="Kennedy P.G."/>
        </authorList>
    </citation>
    <scope>NUCLEOTIDE SEQUENCE</scope>
    <source>
        <strain evidence="2">DOB743</strain>
    </source>
</reference>
<name>A0A9P6ZM05_9AGAM</name>
<proteinExistence type="predicted"/>
<dbReference type="OrthoDB" id="10442955at2759"/>
<keyword evidence="3" id="KW-1185">Reference proteome</keyword>
<accession>A0A9P6ZM05</accession>
<feature type="compositionally biased region" description="Polar residues" evidence="1">
    <location>
        <begin position="1"/>
        <end position="20"/>
    </location>
</feature>
<protein>
    <submittedName>
        <fullName evidence="2">Uncharacterized protein</fullName>
    </submittedName>
</protein>